<protein>
    <submittedName>
        <fullName evidence="2">Uncharacterized protein</fullName>
    </submittedName>
</protein>
<name>A0A8H9GT96_9DEIO</name>
<sequence length="59" mass="7078">MKLWPRTRGHVLRMSRTPHTPQQASERNAKRWNDRQRARLPLFMDAGLEGDLIRDWRPA</sequence>
<comment type="caution">
    <text evidence="2">The sequence shown here is derived from an EMBL/GenBank/DDBJ whole genome shotgun (WGS) entry which is preliminary data.</text>
</comment>
<dbReference type="Proteomes" id="UP000600547">
    <property type="component" value="Unassembled WGS sequence"/>
</dbReference>
<evidence type="ECO:0000313" key="3">
    <source>
        <dbReference type="Proteomes" id="UP000600547"/>
    </source>
</evidence>
<organism evidence="2 3">
    <name type="scientific">Deinococcus arenae</name>
    <dbReference type="NCBI Taxonomy" id="1452751"/>
    <lineage>
        <taxon>Bacteria</taxon>
        <taxon>Thermotogati</taxon>
        <taxon>Deinococcota</taxon>
        <taxon>Deinococci</taxon>
        <taxon>Deinococcales</taxon>
        <taxon>Deinococcaceae</taxon>
        <taxon>Deinococcus</taxon>
    </lineage>
</organism>
<evidence type="ECO:0000313" key="2">
    <source>
        <dbReference type="EMBL" id="GGM53422.1"/>
    </source>
</evidence>
<dbReference type="AlphaFoldDB" id="A0A8H9GT96"/>
<feature type="compositionally biased region" description="Polar residues" evidence="1">
    <location>
        <begin position="17"/>
        <end position="26"/>
    </location>
</feature>
<gene>
    <name evidence="2" type="ORF">GCM10008956_31780</name>
</gene>
<feature type="region of interest" description="Disordered" evidence="1">
    <location>
        <begin position="1"/>
        <end position="33"/>
    </location>
</feature>
<reference evidence="3" key="1">
    <citation type="journal article" date="2019" name="Int. J. Syst. Evol. Microbiol.">
        <title>The Global Catalogue of Microorganisms (GCM) 10K type strain sequencing project: providing services to taxonomists for standard genome sequencing and annotation.</title>
        <authorList>
            <consortium name="The Broad Institute Genomics Platform"/>
            <consortium name="The Broad Institute Genome Sequencing Center for Infectious Disease"/>
            <person name="Wu L."/>
            <person name="Ma J."/>
        </authorList>
    </citation>
    <scope>NUCLEOTIDE SEQUENCE [LARGE SCALE GENOMIC DNA]</scope>
    <source>
        <strain evidence="3">JCM 31047</strain>
    </source>
</reference>
<proteinExistence type="predicted"/>
<keyword evidence="3" id="KW-1185">Reference proteome</keyword>
<evidence type="ECO:0000256" key="1">
    <source>
        <dbReference type="SAM" id="MobiDB-lite"/>
    </source>
</evidence>
<accession>A0A8H9GT96</accession>
<dbReference type="EMBL" id="BMQG01000013">
    <property type="protein sequence ID" value="GGM53422.1"/>
    <property type="molecule type" value="Genomic_DNA"/>
</dbReference>
<feature type="compositionally biased region" description="Basic residues" evidence="1">
    <location>
        <begin position="1"/>
        <end position="13"/>
    </location>
</feature>